<comment type="caution">
    <text evidence="3">The sequence shown here is derived from an EMBL/GenBank/DDBJ whole genome shotgun (WGS) entry which is preliminary data.</text>
</comment>
<protein>
    <submittedName>
        <fullName evidence="3">FkbM family methyltransferase</fullName>
    </submittedName>
</protein>
<dbReference type="GeneID" id="82813332"/>
<evidence type="ECO:0000313" key="3">
    <source>
        <dbReference type="EMBL" id="RNB53764.1"/>
    </source>
</evidence>
<dbReference type="InterPro" id="IPR029063">
    <property type="entry name" value="SAM-dependent_MTases_sf"/>
</dbReference>
<sequence>MQNHQGGNSRIFHDQVHPYPLAAFSRPSRIAFYASRRFLGNSSLHQHSADYHKHYKDEFDCIEAEAAAVDELIRADERVDFVKIDIEGGEYQAFLGMERIIAKQAKTVVFELNRHMLQADWEPFTQLLHDYRQTFAKRFFVLDATGATVEIDLDIVLATGECPYLVMSD</sequence>
<organism evidence="3 4">
    <name type="scientific">Brevibacillus agri</name>
    <dbReference type="NCBI Taxonomy" id="51101"/>
    <lineage>
        <taxon>Bacteria</taxon>
        <taxon>Bacillati</taxon>
        <taxon>Bacillota</taxon>
        <taxon>Bacilli</taxon>
        <taxon>Bacillales</taxon>
        <taxon>Paenibacillaceae</taxon>
        <taxon>Brevibacillus</taxon>
    </lineage>
</organism>
<dbReference type="AlphaFoldDB" id="A0A3M8ARE9"/>
<dbReference type="Proteomes" id="UP000317180">
    <property type="component" value="Unassembled WGS sequence"/>
</dbReference>
<keyword evidence="5" id="KW-1185">Reference proteome</keyword>
<dbReference type="SUPFAM" id="SSF53335">
    <property type="entry name" value="S-adenosyl-L-methionine-dependent methyltransferases"/>
    <property type="match status" value="1"/>
</dbReference>
<reference evidence="3 4" key="1">
    <citation type="submission" date="2018-10" db="EMBL/GenBank/DDBJ databases">
        <title>Phylogenomics of Brevibacillus.</title>
        <authorList>
            <person name="Dunlap C."/>
        </authorList>
    </citation>
    <scope>NUCLEOTIDE SEQUENCE [LARGE SCALE GENOMIC DNA]</scope>
    <source>
        <strain evidence="3 4">NRRL NRS 1219</strain>
    </source>
</reference>
<dbReference type="GO" id="GO:0008168">
    <property type="term" value="F:methyltransferase activity"/>
    <property type="evidence" value="ECO:0007669"/>
    <property type="project" value="UniProtKB-KW"/>
</dbReference>
<dbReference type="Proteomes" id="UP000276178">
    <property type="component" value="Unassembled WGS sequence"/>
</dbReference>
<dbReference type="Pfam" id="PF05050">
    <property type="entry name" value="Methyltransf_21"/>
    <property type="match status" value="1"/>
</dbReference>
<evidence type="ECO:0000313" key="2">
    <source>
        <dbReference type="EMBL" id="GED28216.1"/>
    </source>
</evidence>
<keyword evidence="3" id="KW-0808">Transferase</keyword>
<dbReference type="Gene3D" id="3.40.50.150">
    <property type="entry name" value="Vaccinia Virus protein VP39"/>
    <property type="match status" value="1"/>
</dbReference>
<dbReference type="GO" id="GO:0032259">
    <property type="term" value="P:methylation"/>
    <property type="evidence" value="ECO:0007669"/>
    <property type="project" value="UniProtKB-KW"/>
</dbReference>
<evidence type="ECO:0000259" key="1">
    <source>
        <dbReference type="Pfam" id="PF05050"/>
    </source>
</evidence>
<dbReference type="EMBL" id="RHHN01000046">
    <property type="protein sequence ID" value="RNB53764.1"/>
    <property type="molecule type" value="Genomic_DNA"/>
</dbReference>
<gene>
    <name evidence="2" type="ORF">BAG01nite_43180</name>
    <name evidence="3" type="ORF">EB820_15525</name>
</gene>
<reference evidence="2 5" key="2">
    <citation type="submission" date="2019-06" db="EMBL/GenBank/DDBJ databases">
        <title>Whole genome shotgun sequence of Brevibacillus agri NBRC 15538.</title>
        <authorList>
            <person name="Hosoyama A."/>
            <person name="Uohara A."/>
            <person name="Ohji S."/>
            <person name="Ichikawa N."/>
        </authorList>
    </citation>
    <scope>NUCLEOTIDE SEQUENCE [LARGE SCALE GENOMIC DNA]</scope>
    <source>
        <strain evidence="2 5">NBRC 15538</strain>
    </source>
</reference>
<dbReference type="OrthoDB" id="5329963at2"/>
<name>A0A3M8ARE9_9BACL</name>
<dbReference type="RefSeq" id="WP_005830055.1">
    <property type="nucleotide sequence ID" value="NZ_BJOD01000063.1"/>
</dbReference>
<keyword evidence="3" id="KW-0489">Methyltransferase</keyword>
<dbReference type="InterPro" id="IPR006342">
    <property type="entry name" value="FkbM_mtfrase"/>
</dbReference>
<evidence type="ECO:0000313" key="5">
    <source>
        <dbReference type="Proteomes" id="UP000317180"/>
    </source>
</evidence>
<dbReference type="EMBL" id="BJOD01000063">
    <property type="protein sequence ID" value="GED28216.1"/>
    <property type="molecule type" value="Genomic_DNA"/>
</dbReference>
<evidence type="ECO:0000313" key="4">
    <source>
        <dbReference type="Proteomes" id="UP000276178"/>
    </source>
</evidence>
<feature type="domain" description="Methyltransferase FkbM" evidence="1">
    <location>
        <begin position="38"/>
        <end position="132"/>
    </location>
</feature>
<accession>A0A3M8ARE9</accession>
<proteinExistence type="predicted"/>
<dbReference type="NCBIfam" id="TIGR01444">
    <property type="entry name" value="fkbM_fam"/>
    <property type="match status" value="1"/>
</dbReference>